<keyword evidence="3" id="KW-1185">Reference proteome</keyword>
<feature type="non-terminal residue" evidence="2">
    <location>
        <position position="676"/>
    </location>
</feature>
<reference evidence="2 3" key="1">
    <citation type="submission" date="2021-06" db="EMBL/GenBank/DDBJ databases">
        <authorList>
            <person name="Palmer J.M."/>
        </authorList>
    </citation>
    <scope>NUCLEOTIDE SEQUENCE [LARGE SCALE GENOMIC DNA]</scope>
    <source>
        <strain evidence="2 3">GA_2019</strain>
        <tissue evidence="2">Muscle</tissue>
    </source>
</reference>
<evidence type="ECO:0000313" key="3">
    <source>
        <dbReference type="Proteomes" id="UP001476798"/>
    </source>
</evidence>
<dbReference type="Proteomes" id="UP001476798">
    <property type="component" value="Unassembled WGS sequence"/>
</dbReference>
<feature type="compositionally biased region" description="Basic and acidic residues" evidence="1">
    <location>
        <begin position="360"/>
        <end position="381"/>
    </location>
</feature>
<accession>A0ABV0P452</accession>
<evidence type="ECO:0000256" key="1">
    <source>
        <dbReference type="SAM" id="MobiDB-lite"/>
    </source>
</evidence>
<feature type="compositionally biased region" description="Basic residues" evidence="1">
    <location>
        <begin position="98"/>
        <end position="110"/>
    </location>
</feature>
<dbReference type="InterPro" id="IPR027685">
    <property type="entry name" value="Shroom_fam"/>
</dbReference>
<feature type="compositionally biased region" description="Polar residues" evidence="1">
    <location>
        <begin position="171"/>
        <end position="203"/>
    </location>
</feature>
<feature type="region of interest" description="Disordered" evidence="1">
    <location>
        <begin position="571"/>
        <end position="590"/>
    </location>
</feature>
<proteinExistence type="predicted"/>
<name>A0ABV0P452_9TELE</name>
<evidence type="ECO:0000313" key="2">
    <source>
        <dbReference type="EMBL" id="MEQ2178502.1"/>
    </source>
</evidence>
<feature type="region of interest" description="Disordered" evidence="1">
    <location>
        <begin position="223"/>
        <end position="276"/>
    </location>
</feature>
<feature type="compositionally biased region" description="Polar residues" evidence="1">
    <location>
        <begin position="466"/>
        <end position="479"/>
    </location>
</feature>
<evidence type="ECO:0008006" key="4">
    <source>
        <dbReference type="Google" id="ProtNLM"/>
    </source>
</evidence>
<feature type="compositionally biased region" description="Polar residues" evidence="1">
    <location>
        <begin position="1"/>
        <end position="28"/>
    </location>
</feature>
<feature type="compositionally biased region" description="Polar residues" evidence="1">
    <location>
        <begin position="612"/>
        <end position="623"/>
    </location>
</feature>
<organism evidence="2 3">
    <name type="scientific">Goodea atripinnis</name>
    <dbReference type="NCBI Taxonomy" id="208336"/>
    <lineage>
        <taxon>Eukaryota</taxon>
        <taxon>Metazoa</taxon>
        <taxon>Chordata</taxon>
        <taxon>Craniata</taxon>
        <taxon>Vertebrata</taxon>
        <taxon>Euteleostomi</taxon>
        <taxon>Actinopterygii</taxon>
        <taxon>Neopterygii</taxon>
        <taxon>Teleostei</taxon>
        <taxon>Neoteleostei</taxon>
        <taxon>Acanthomorphata</taxon>
        <taxon>Ovalentaria</taxon>
        <taxon>Atherinomorphae</taxon>
        <taxon>Cyprinodontiformes</taxon>
        <taxon>Goodeidae</taxon>
        <taxon>Goodea</taxon>
    </lineage>
</organism>
<protein>
    <recommendedName>
        <fullName evidence="4">SHRM1</fullName>
    </recommendedName>
</protein>
<feature type="region of interest" description="Disordered" evidence="1">
    <location>
        <begin position="354"/>
        <end position="404"/>
    </location>
</feature>
<sequence>MESLDTPTPTTQPYSDSHNSPVDPTLFNNKRDSAYSSFSASSNTSDYATVLLRPGEASSMDNLLQSLGPAYQGYPGDSCTLGRSSGEAVDEAHLIVHKSRSLTRPKPRPVKIKERPSSCCYEQDQRGGALEIVRNGESQVERKNNPPQPPTRKDSFRATRIPPPTVPITPSGSADVSSESSTEVHGQSHVNQCLTKHSSSGLQRHSAPEKLLTTQPQLLQFNRNGSSLEPLNPSASSDPSVSPCSGQWSHASSLQHTTEDPALPTSHKLEGRSSTPGSVFLEVEGEAGASSEGLEVVVVNGKCLSPVHHHAPWGRSVSVPGEPSGSTAREGLCSDQILESDFQPLSAAASVDTLLDEQTLEEKRRAGDKNEEVAEREESMKKPNSSKNHRRNRRRSERFATNLRNEIQRKKAQLQRGHGPGGLLCSRETVHEEEGSELCEDGADPNRPIQNKCVKVTLSTPAVPRDSQTSSQVKTSNTSRESDFGAFQTQTTSFIRGNNRSRSVQILDPGVPSFGVGFRVVEEPAPAGKARRWRWTPEHKLQPEQDGERLCGVLGERSLGVTGSSHGVCAFTSSSSSSYSRSSLSSRTEESDILPFADRMKFFEETSKGMPVSNTSKRSSYRQNHPDRHPEQQTGEFGQDSSQRRYSYQGGVQQESTFHAPQQETTKLNRKYSLTE</sequence>
<feature type="compositionally biased region" description="Polar residues" evidence="1">
    <location>
        <begin position="632"/>
        <end position="676"/>
    </location>
</feature>
<feature type="compositionally biased region" description="Basic residues" evidence="1">
    <location>
        <begin position="387"/>
        <end position="396"/>
    </location>
</feature>
<feature type="region of interest" description="Disordered" evidence="1">
    <location>
        <begin position="98"/>
        <end position="206"/>
    </location>
</feature>
<feature type="compositionally biased region" description="Low complexity" evidence="1">
    <location>
        <begin position="572"/>
        <end position="586"/>
    </location>
</feature>
<dbReference type="EMBL" id="JAHRIO010061020">
    <property type="protein sequence ID" value="MEQ2178502.1"/>
    <property type="molecule type" value="Genomic_DNA"/>
</dbReference>
<feature type="region of interest" description="Disordered" evidence="1">
    <location>
        <begin position="605"/>
        <end position="676"/>
    </location>
</feature>
<dbReference type="PANTHER" id="PTHR15012:SF35">
    <property type="entry name" value="PROTEIN SHROOM4"/>
    <property type="match status" value="1"/>
</dbReference>
<comment type="caution">
    <text evidence="2">The sequence shown here is derived from an EMBL/GenBank/DDBJ whole genome shotgun (WGS) entry which is preliminary data.</text>
</comment>
<feature type="region of interest" description="Disordered" evidence="1">
    <location>
        <begin position="460"/>
        <end position="491"/>
    </location>
</feature>
<feature type="compositionally biased region" description="Polar residues" evidence="1">
    <location>
        <begin position="246"/>
        <end position="256"/>
    </location>
</feature>
<feature type="compositionally biased region" description="Low complexity" evidence="1">
    <location>
        <begin position="233"/>
        <end position="245"/>
    </location>
</feature>
<feature type="region of interest" description="Disordered" evidence="1">
    <location>
        <begin position="1"/>
        <end position="46"/>
    </location>
</feature>
<dbReference type="PANTHER" id="PTHR15012">
    <property type="entry name" value="APICAL PROTEIN/SHROOM-RELATED"/>
    <property type="match status" value="1"/>
</dbReference>
<gene>
    <name evidence="2" type="ORF">GOODEAATRI_014701</name>
</gene>
<feature type="region of interest" description="Disordered" evidence="1">
    <location>
        <begin position="309"/>
        <end position="329"/>
    </location>
</feature>
<feature type="compositionally biased region" description="Low complexity" evidence="1">
    <location>
        <begin position="34"/>
        <end position="46"/>
    </location>
</feature>